<evidence type="ECO:0000313" key="3">
    <source>
        <dbReference type="Proteomes" id="UP000051487"/>
    </source>
</evidence>
<dbReference type="SUPFAM" id="SSF53474">
    <property type="entry name" value="alpha/beta-Hydrolases"/>
    <property type="match status" value="1"/>
</dbReference>
<evidence type="ECO:0000313" key="2">
    <source>
        <dbReference type="EMBL" id="GAQ12288.1"/>
    </source>
</evidence>
<reference evidence="2 3" key="1">
    <citation type="submission" date="2015-11" db="EMBL/GenBank/DDBJ databases">
        <title>Aspergillus lentulus strain IFM 54703T.</title>
        <authorList>
            <person name="Kusuya Y."/>
            <person name="Sakai K."/>
            <person name="Kamei K."/>
            <person name="Takahashi H."/>
            <person name="Yaguchi T."/>
        </authorList>
    </citation>
    <scope>NUCLEOTIDE SEQUENCE [LARGE SCALE GENOMIC DNA]</scope>
    <source>
        <strain evidence="2 3">IFM 54703</strain>
    </source>
</reference>
<feature type="domain" description="Dienelactone hydrolase" evidence="1">
    <location>
        <begin position="202"/>
        <end position="268"/>
    </location>
</feature>
<dbReference type="PANTHER" id="PTHR17630:SF44">
    <property type="entry name" value="PROTEIN AIM2"/>
    <property type="match status" value="1"/>
</dbReference>
<protein>
    <submittedName>
        <fullName evidence="2">Protein AIM2</fullName>
    </submittedName>
</protein>
<dbReference type="Gene3D" id="3.40.50.1820">
    <property type="entry name" value="alpha/beta hydrolase"/>
    <property type="match status" value="1"/>
</dbReference>
<dbReference type="Proteomes" id="UP000051487">
    <property type="component" value="Unassembled WGS sequence"/>
</dbReference>
<dbReference type="InterPro" id="IPR029058">
    <property type="entry name" value="AB_hydrolase_fold"/>
</dbReference>
<sequence length="269" mass="29533">MTSSIPGSCCFTGFLHQGDPKGEIEQINNFRAYVARPEGDKTPNKAVILLSDIFGIFPNSQLVADAFAVNGYLWVLPDLLNVDQVSIADYDAKAIDIGAWISRHTVEDVAPIVEATIKFLRTNLDVQNVAAAGYCFGGKYVVRYLKAGQLDSGYIAHPSFVTKEELGAIQRPLSISAAGTICLPYPARSLYLLWLNMSLTSSEHDPIFTMANRHASEETLIGTGQEFQINLFSAVSHGFAIRGDITQPRVRFSKEQAFAQAVAWFNHTL</sequence>
<name>A0AAN4TEV0_ASPLE</name>
<dbReference type="PANTHER" id="PTHR17630">
    <property type="entry name" value="DIENELACTONE HYDROLASE"/>
    <property type="match status" value="1"/>
</dbReference>
<dbReference type="GO" id="GO:0016787">
    <property type="term" value="F:hydrolase activity"/>
    <property type="evidence" value="ECO:0007669"/>
    <property type="project" value="InterPro"/>
</dbReference>
<accession>A0AAN4TEV0</accession>
<comment type="caution">
    <text evidence="2">The sequence shown here is derived from an EMBL/GenBank/DDBJ whole genome shotgun (WGS) entry which is preliminary data.</text>
</comment>
<dbReference type="InterPro" id="IPR002925">
    <property type="entry name" value="Dienelactn_hydro"/>
</dbReference>
<dbReference type="EMBL" id="BCLY01000017">
    <property type="protein sequence ID" value="GAQ12288.1"/>
    <property type="molecule type" value="Genomic_DNA"/>
</dbReference>
<feature type="domain" description="Dienelactone hydrolase" evidence="1">
    <location>
        <begin position="30"/>
        <end position="173"/>
    </location>
</feature>
<dbReference type="Pfam" id="PF01738">
    <property type="entry name" value="DLH"/>
    <property type="match status" value="2"/>
</dbReference>
<evidence type="ECO:0000259" key="1">
    <source>
        <dbReference type="Pfam" id="PF01738"/>
    </source>
</evidence>
<proteinExistence type="predicted"/>
<gene>
    <name evidence="2" type="ORF">ALT_9609</name>
</gene>
<dbReference type="AlphaFoldDB" id="A0AAN4TEV0"/>
<organism evidence="2 3">
    <name type="scientific">Aspergillus lentulus</name>
    <dbReference type="NCBI Taxonomy" id="293939"/>
    <lineage>
        <taxon>Eukaryota</taxon>
        <taxon>Fungi</taxon>
        <taxon>Dikarya</taxon>
        <taxon>Ascomycota</taxon>
        <taxon>Pezizomycotina</taxon>
        <taxon>Eurotiomycetes</taxon>
        <taxon>Eurotiomycetidae</taxon>
        <taxon>Eurotiales</taxon>
        <taxon>Aspergillaceae</taxon>
        <taxon>Aspergillus</taxon>
        <taxon>Aspergillus subgen. Fumigati</taxon>
    </lineage>
</organism>